<dbReference type="InterPro" id="IPR014729">
    <property type="entry name" value="Rossmann-like_a/b/a_fold"/>
</dbReference>
<dbReference type="SUPFAM" id="SSF56235">
    <property type="entry name" value="N-terminal nucleophile aminohydrolases (Ntn hydrolases)"/>
    <property type="match status" value="1"/>
</dbReference>
<dbReference type="GO" id="GO:0004066">
    <property type="term" value="F:asparagine synthase (glutamine-hydrolyzing) activity"/>
    <property type="evidence" value="ECO:0007669"/>
    <property type="project" value="UniProtKB-EC"/>
</dbReference>
<comment type="pathway">
    <text evidence="1">Amino-acid biosynthesis; L-asparagine biosynthesis; L-asparagine from L-aspartate (L-Gln route): step 1/1.</text>
</comment>
<reference evidence="12" key="1">
    <citation type="journal article" date="2017" name="Environ. Microbiol. Rep.">
        <title>Genetic Diversity of Marine Anaerobic Ammonium-Oxidizing Bacteria as Revealed by Genomic and Proteomic Analyses of 'Candidatus Scalindua japonica'.</title>
        <authorList>
            <person name="Oshiki M."/>
            <person name="Mizuto K."/>
            <person name="Kimura Z."/>
            <person name="Kindaichi T."/>
            <person name="Satoh H."/>
            <person name="Okabe S."/>
        </authorList>
    </citation>
    <scope>NUCLEOTIDE SEQUENCE [LARGE SCALE GENOMIC DNA]</scope>
    <source>
        <strain evidence="12">husup-a2</strain>
    </source>
</reference>
<dbReference type="PROSITE" id="PS51278">
    <property type="entry name" value="GATASE_TYPE_2"/>
    <property type="match status" value="1"/>
</dbReference>
<dbReference type="GO" id="GO:0005829">
    <property type="term" value="C:cytosol"/>
    <property type="evidence" value="ECO:0007669"/>
    <property type="project" value="TreeGrafter"/>
</dbReference>
<feature type="domain" description="Glutamine amidotransferase type-2" evidence="10">
    <location>
        <begin position="2"/>
        <end position="241"/>
    </location>
</feature>
<evidence type="ECO:0000256" key="1">
    <source>
        <dbReference type="ARBA" id="ARBA00005187"/>
    </source>
</evidence>
<dbReference type="PIRSF" id="PIRSF001589">
    <property type="entry name" value="Asn_synthetase_glu-h"/>
    <property type="match status" value="1"/>
</dbReference>
<comment type="caution">
    <text evidence="11">The sequence shown here is derived from an EMBL/GenBank/DDBJ whole genome shotgun (WGS) entry which is preliminary data.</text>
</comment>
<dbReference type="CDD" id="cd00712">
    <property type="entry name" value="AsnB"/>
    <property type="match status" value="1"/>
</dbReference>
<name>A0A286U148_9BACT</name>
<dbReference type="Gene3D" id="3.40.50.620">
    <property type="entry name" value="HUPs"/>
    <property type="match status" value="1"/>
</dbReference>
<protein>
    <recommendedName>
        <fullName evidence="3">asparagine synthase (glutamine-hydrolyzing)</fullName>
        <ecNumber evidence="3">6.3.5.4</ecNumber>
    </recommendedName>
</protein>
<evidence type="ECO:0000256" key="6">
    <source>
        <dbReference type="ARBA" id="ARBA00022962"/>
    </source>
</evidence>
<dbReference type="Pfam" id="PF00733">
    <property type="entry name" value="Asn_synthase"/>
    <property type="match status" value="1"/>
</dbReference>
<comment type="catalytic activity">
    <reaction evidence="7">
        <text>L-aspartate + L-glutamine + ATP + H2O = L-asparagine + L-glutamate + AMP + diphosphate + H(+)</text>
        <dbReference type="Rhea" id="RHEA:12228"/>
        <dbReference type="ChEBI" id="CHEBI:15377"/>
        <dbReference type="ChEBI" id="CHEBI:15378"/>
        <dbReference type="ChEBI" id="CHEBI:29985"/>
        <dbReference type="ChEBI" id="CHEBI:29991"/>
        <dbReference type="ChEBI" id="CHEBI:30616"/>
        <dbReference type="ChEBI" id="CHEBI:33019"/>
        <dbReference type="ChEBI" id="CHEBI:58048"/>
        <dbReference type="ChEBI" id="CHEBI:58359"/>
        <dbReference type="ChEBI" id="CHEBI:456215"/>
        <dbReference type="EC" id="6.3.5.4"/>
    </reaction>
</comment>
<dbReference type="Proteomes" id="UP000218542">
    <property type="component" value="Unassembled WGS sequence"/>
</dbReference>
<keyword evidence="8" id="KW-0061">Asparagine biosynthesis</keyword>
<dbReference type="Gene3D" id="3.60.20.10">
    <property type="entry name" value="Glutamine Phosphoribosylpyrophosphate, subunit 1, domain 1"/>
    <property type="match status" value="1"/>
</dbReference>
<dbReference type="Pfam" id="PF13537">
    <property type="entry name" value="GATase_7"/>
    <property type="match status" value="1"/>
</dbReference>
<dbReference type="PANTHER" id="PTHR43284">
    <property type="entry name" value="ASPARAGINE SYNTHETASE (GLUTAMINE-HYDROLYZING)"/>
    <property type="match status" value="1"/>
</dbReference>
<keyword evidence="6 8" id="KW-0315">Glutamine amidotransferase</keyword>
<evidence type="ECO:0000256" key="5">
    <source>
        <dbReference type="ARBA" id="ARBA00022840"/>
    </source>
</evidence>
<evidence type="ECO:0000256" key="9">
    <source>
        <dbReference type="PIRSR" id="PIRSR001589-2"/>
    </source>
</evidence>
<keyword evidence="4 9" id="KW-0547">Nucleotide-binding</keyword>
<evidence type="ECO:0000256" key="2">
    <source>
        <dbReference type="ARBA" id="ARBA00005752"/>
    </source>
</evidence>
<dbReference type="NCBIfam" id="TIGR01536">
    <property type="entry name" value="asn_synth_AEB"/>
    <property type="match status" value="1"/>
</dbReference>
<dbReference type="GO" id="GO:0006529">
    <property type="term" value="P:asparagine biosynthetic process"/>
    <property type="evidence" value="ECO:0007669"/>
    <property type="project" value="UniProtKB-KW"/>
</dbReference>
<dbReference type="AlphaFoldDB" id="A0A286U148"/>
<keyword evidence="8" id="KW-0028">Amino-acid biosynthesis</keyword>
<dbReference type="InterPro" id="IPR001962">
    <property type="entry name" value="Asn_synthase"/>
</dbReference>
<proteinExistence type="inferred from homology"/>
<sequence length="658" mass="76868">MCGITGIYCSKQRVKPEWIVRMNNALKHRGPDDEGFLAINTNAKEGYALAGPDSKVDHSRIEVFDKEVNMFLGHRRLSILDLSSLGHQPMSNRDKNLWIIHNGEIYNYVELREELKALGYDFFTNTDTEVLLAAYEEWGENCLSKLNGMWSFVIYDKRKNGLFGARDRTGVKPLYYYLDSNFFAFASEIKSLKSIPMFKTGINSNAVFDYFVFNWQENDEEGFFKNIYELQPSHAFHYCLSTNAFKKWQYYSLEYSESWQRFDKSNLKHFTEKIKERILNAVSLRLRSDVPVGSCLSGGIDSSAIVCIVNEILGKESIAQIGERQSVFTACYENDKSVDESKWAQLVAESTKTSWYRTFPDSKDFLEDLEDLVYTQDIPFGSTSIYAQYRVMKLAKESNIKVLLDGQGADELFAGYQAYYRTFFAEILKNVNIGTFVKELKNLDNSPINMRFLLTSLVKLYSARYFPSPIKKYLFKANIKEFNYLNAGFWDENSERLELLKDKADTSLNHMLYKHINRQSLKSLLRYEDRNSMRFSIEARTPFADDIELIEYVFQIPSVYKIHNGWSKYILRESIRGVIPEEIRLRKDKVGFATPEFRWLNEMKDELKDYFTPELEEFINTKKLLKDWDLLINSQVKCGITIIWRLINFAVWKKVFGL</sequence>
<evidence type="ECO:0000256" key="3">
    <source>
        <dbReference type="ARBA" id="ARBA00012737"/>
    </source>
</evidence>
<dbReference type="InterPro" id="IPR051786">
    <property type="entry name" value="ASN_synthetase/amidase"/>
</dbReference>
<dbReference type="GO" id="GO:0005524">
    <property type="term" value="F:ATP binding"/>
    <property type="evidence" value="ECO:0007669"/>
    <property type="project" value="UniProtKB-KW"/>
</dbReference>
<organism evidence="11 12">
    <name type="scientific">Candidatus Scalindua japonica</name>
    <dbReference type="NCBI Taxonomy" id="1284222"/>
    <lineage>
        <taxon>Bacteria</taxon>
        <taxon>Pseudomonadati</taxon>
        <taxon>Planctomycetota</taxon>
        <taxon>Candidatus Brocadiia</taxon>
        <taxon>Candidatus Brocadiales</taxon>
        <taxon>Candidatus Scalinduaceae</taxon>
        <taxon>Candidatus Scalindua</taxon>
    </lineage>
</organism>
<dbReference type="InterPro" id="IPR006426">
    <property type="entry name" value="Asn_synth_AEB"/>
</dbReference>
<dbReference type="CDD" id="cd01991">
    <property type="entry name" value="Asn_synthase_B_C"/>
    <property type="match status" value="1"/>
</dbReference>
<evidence type="ECO:0000313" key="12">
    <source>
        <dbReference type="Proteomes" id="UP000218542"/>
    </source>
</evidence>
<comment type="similarity">
    <text evidence="2">Belongs to the asparagine synthetase family.</text>
</comment>
<evidence type="ECO:0000256" key="7">
    <source>
        <dbReference type="ARBA" id="ARBA00048741"/>
    </source>
</evidence>
<feature type="binding site" evidence="9">
    <location>
        <position position="127"/>
    </location>
    <ligand>
        <name>L-glutamine</name>
        <dbReference type="ChEBI" id="CHEBI:58359"/>
    </ligand>
</feature>
<dbReference type="EMBL" id="BAOS01000028">
    <property type="protein sequence ID" value="GAX61869.1"/>
    <property type="molecule type" value="Genomic_DNA"/>
</dbReference>
<dbReference type="PANTHER" id="PTHR43284:SF1">
    <property type="entry name" value="ASPARAGINE SYNTHETASE"/>
    <property type="match status" value="1"/>
</dbReference>
<dbReference type="SUPFAM" id="SSF52402">
    <property type="entry name" value="Adenine nucleotide alpha hydrolases-like"/>
    <property type="match status" value="1"/>
</dbReference>
<dbReference type="EC" id="6.3.5.4" evidence="3"/>
<dbReference type="RefSeq" id="WP_096895245.1">
    <property type="nucleotide sequence ID" value="NZ_BAOS01000028.1"/>
</dbReference>
<evidence type="ECO:0000256" key="4">
    <source>
        <dbReference type="ARBA" id="ARBA00022741"/>
    </source>
</evidence>
<feature type="active site" description="For GATase activity" evidence="8">
    <location>
        <position position="2"/>
    </location>
</feature>
<dbReference type="InterPro" id="IPR033738">
    <property type="entry name" value="AsnB_N"/>
</dbReference>
<dbReference type="OrthoDB" id="9763290at2"/>
<evidence type="ECO:0000313" key="11">
    <source>
        <dbReference type="EMBL" id="GAX61869.1"/>
    </source>
</evidence>
<dbReference type="InterPro" id="IPR029055">
    <property type="entry name" value="Ntn_hydrolases_N"/>
</dbReference>
<gene>
    <name evidence="11" type="ORF">SCALIN_C28_0071</name>
</gene>
<keyword evidence="12" id="KW-1185">Reference proteome</keyword>
<evidence type="ECO:0000259" key="10">
    <source>
        <dbReference type="PROSITE" id="PS51278"/>
    </source>
</evidence>
<accession>A0A286U148</accession>
<evidence type="ECO:0000256" key="8">
    <source>
        <dbReference type="PIRSR" id="PIRSR001589-1"/>
    </source>
</evidence>
<keyword evidence="5 9" id="KW-0067">ATP-binding</keyword>
<dbReference type="InterPro" id="IPR017932">
    <property type="entry name" value="GATase_2_dom"/>
</dbReference>